<dbReference type="GO" id="GO:0005880">
    <property type="term" value="C:nuclear microtubule"/>
    <property type="evidence" value="ECO:0007669"/>
    <property type="project" value="TreeGrafter"/>
</dbReference>
<dbReference type="GO" id="GO:0008017">
    <property type="term" value="F:microtubule binding"/>
    <property type="evidence" value="ECO:0007669"/>
    <property type="project" value="TreeGrafter"/>
</dbReference>
<dbReference type="Pfam" id="PF04484">
    <property type="entry name" value="QWRF"/>
    <property type="match status" value="1"/>
</dbReference>
<proteinExistence type="inferred from homology"/>
<dbReference type="GO" id="GO:0005737">
    <property type="term" value="C:cytoplasm"/>
    <property type="evidence" value="ECO:0007669"/>
    <property type="project" value="TreeGrafter"/>
</dbReference>
<feature type="region of interest" description="Disordered" evidence="2">
    <location>
        <begin position="1"/>
        <end position="79"/>
    </location>
</feature>
<dbReference type="STRING" id="3775.A0A1Q3BQG8"/>
<sequence length="503" mass="55885">MMMVEEQGVRSSSETPAAPPPTTHRRPRVREVSSRFMSPASSPSSTSSNLASKSPLHRQQERSTSVHKQRRQLEFEPLTSADDNLVRNYSSTAKKHHHFHQEQPQRAGNKFKEKENEIGDQVDGGGAKQLSVPGRYANFTPSRPATPNPMATTTASMDRMLPSRFRLTTSTPAAKLLQSSGMSLSAQCKVNTSLETKDPPPSSSSSICLHDNSIGAQTLHDLRSSMPDPADMFPTVSNRLNNSIVGDSFSKLGATPCSRSLNLPLSKPVKVGGGPCLPPVAPYPRLQGTDARRGRKVSSHQEDVHSLRLLHNHYLQWRFANAKAELSMQARNRETERTLYSHSVKMSDLYDSVKRKRIELGLLQRSKILTTILEAQMPYLDEWSALEGEYSLSLSEVIQALLNASSQLPIYGNIRQVDLKEVGEALSCAVKLMETIGFHVQSFMPKAEELEISISELARVTGGERALIEECGDLLSRAYNSQVEECSLRSQLIQLHQFRKDER</sequence>
<dbReference type="FunCoup" id="A0A1Q3BQG8">
    <property type="interactions" value="91"/>
</dbReference>
<feature type="region of interest" description="Disordered" evidence="2">
    <location>
        <begin position="118"/>
        <end position="149"/>
    </location>
</feature>
<dbReference type="AlphaFoldDB" id="A0A1Q3BQG8"/>
<dbReference type="Proteomes" id="UP000187406">
    <property type="component" value="Unassembled WGS sequence"/>
</dbReference>
<name>A0A1Q3BQG8_CEPFO</name>
<dbReference type="PANTHER" id="PTHR31807">
    <property type="entry name" value="AUGMIN FAMILY MEMBER"/>
    <property type="match status" value="1"/>
</dbReference>
<reference evidence="4" key="1">
    <citation type="submission" date="2016-04" db="EMBL/GenBank/DDBJ databases">
        <title>Cephalotus genome sequencing.</title>
        <authorList>
            <person name="Fukushima K."/>
            <person name="Hasebe M."/>
            <person name="Fang X."/>
        </authorList>
    </citation>
    <scope>NUCLEOTIDE SEQUENCE [LARGE SCALE GENOMIC DNA]</scope>
    <source>
        <strain evidence="4">cv. St1</strain>
    </source>
</reference>
<dbReference type="EMBL" id="BDDD01000794">
    <property type="protein sequence ID" value="GAV70271.1"/>
    <property type="molecule type" value="Genomic_DNA"/>
</dbReference>
<organism evidence="3 4">
    <name type="scientific">Cephalotus follicularis</name>
    <name type="common">Albany pitcher plant</name>
    <dbReference type="NCBI Taxonomy" id="3775"/>
    <lineage>
        <taxon>Eukaryota</taxon>
        <taxon>Viridiplantae</taxon>
        <taxon>Streptophyta</taxon>
        <taxon>Embryophyta</taxon>
        <taxon>Tracheophyta</taxon>
        <taxon>Spermatophyta</taxon>
        <taxon>Magnoliopsida</taxon>
        <taxon>eudicotyledons</taxon>
        <taxon>Gunneridae</taxon>
        <taxon>Pentapetalae</taxon>
        <taxon>rosids</taxon>
        <taxon>fabids</taxon>
        <taxon>Oxalidales</taxon>
        <taxon>Cephalotaceae</taxon>
        <taxon>Cephalotus</taxon>
    </lineage>
</organism>
<feature type="compositionally biased region" description="Low complexity" evidence="2">
    <location>
        <begin position="34"/>
        <end position="54"/>
    </location>
</feature>
<protein>
    <submittedName>
        <fullName evidence="3">DUF566 domain-containing protein</fullName>
    </submittedName>
</protein>
<comment type="caution">
    <text evidence="3">The sequence shown here is derived from an EMBL/GenBank/DDBJ whole genome shotgun (WGS) entry which is preliminary data.</text>
</comment>
<dbReference type="OrthoDB" id="542108at2759"/>
<dbReference type="GO" id="GO:0051225">
    <property type="term" value="P:spindle assembly"/>
    <property type="evidence" value="ECO:0007669"/>
    <property type="project" value="TreeGrafter"/>
</dbReference>
<keyword evidence="4" id="KW-1185">Reference proteome</keyword>
<evidence type="ECO:0000256" key="2">
    <source>
        <dbReference type="SAM" id="MobiDB-lite"/>
    </source>
</evidence>
<evidence type="ECO:0000313" key="4">
    <source>
        <dbReference type="Proteomes" id="UP000187406"/>
    </source>
</evidence>
<dbReference type="InterPro" id="IPR007573">
    <property type="entry name" value="QWRF"/>
</dbReference>
<dbReference type="InParanoid" id="A0A1Q3BQG8"/>
<comment type="similarity">
    <text evidence="1">Belongs to the QWRF family.</text>
</comment>
<accession>A0A1Q3BQG8</accession>
<gene>
    <name evidence="3" type="ORF">CFOL_v3_13769</name>
</gene>
<evidence type="ECO:0000313" key="3">
    <source>
        <dbReference type="EMBL" id="GAV70271.1"/>
    </source>
</evidence>
<evidence type="ECO:0000256" key="1">
    <source>
        <dbReference type="ARBA" id="ARBA00010016"/>
    </source>
</evidence>
<dbReference type="PANTHER" id="PTHR31807:SF6">
    <property type="entry name" value="PROTEIN ENDOSPERM DEFECTIVE 1-RELATED"/>
    <property type="match status" value="1"/>
</dbReference>